<feature type="transmembrane region" description="Helical" evidence="1">
    <location>
        <begin position="39"/>
        <end position="56"/>
    </location>
</feature>
<accession>A0AAV5SQJ9</accession>
<keyword evidence="3" id="KW-1185">Reference proteome</keyword>
<comment type="caution">
    <text evidence="2">The sequence shown here is derived from an EMBL/GenBank/DDBJ whole genome shotgun (WGS) entry which is preliminary data.</text>
</comment>
<dbReference type="EMBL" id="BTSX01000002">
    <property type="protein sequence ID" value="GMS82434.1"/>
    <property type="molecule type" value="Genomic_DNA"/>
</dbReference>
<keyword evidence="1" id="KW-1133">Transmembrane helix</keyword>
<feature type="transmembrane region" description="Helical" evidence="1">
    <location>
        <begin position="6"/>
        <end position="27"/>
    </location>
</feature>
<dbReference type="PANTHER" id="PTHR38553">
    <property type="entry name" value="PROTEIN CBG19621"/>
    <property type="match status" value="1"/>
</dbReference>
<organism evidence="2 3">
    <name type="scientific">Pristionchus entomophagus</name>
    <dbReference type="NCBI Taxonomy" id="358040"/>
    <lineage>
        <taxon>Eukaryota</taxon>
        <taxon>Metazoa</taxon>
        <taxon>Ecdysozoa</taxon>
        <taxon>Nematoda</taxon>
        <taxon>Chromadorea</taxon>
        <taxon>Rhabditida</taxon>
        <taxon>Rhabditina</taxon>
        <taxon>Diplogasteromorpha</taxon>
        <taxon>Diplogasteroidea</taxon>
        <taxon>Neodiplogasteridae</taxon>
        <taxon>Pristionchus</taxon>
    </lineage>
</organism>
<name>A0AAV5SQJ9_9BILA</name>
<dbReference type="Proteomes" id="UP001432027">
    <property type="component" value="Unassembled WGS sequence"/>
</dbReference>
<dbReference type="AlphaFoldDB" id="A0AAV5SQJ9"/>
<dbReference type="PANTHER" id="PTHR38553:SF1">
    <property type="entry name" value="G PROTEIN-COUPLED RECEPTOR"/>
    <property type="match status" value="1"/>
</dbReference>
<feature type="transmembrane region" description="Helical" evidence="1">
    <location>
        <begin position="62"/>
        <end position="83"/>
    </location>
</feature>
<proteinExistence type="predicted"/>
<evidence type="ECO:0000256" key="1">
    <source>
        <dbReference type="SAM" id="Phobius"/>
    </source>
</evidence>
<evidence type="ECO:0000313" key="3">
    <source>
        <dbReference type="Proteomes" id="UP001432027"/>
    </source>
</evidence>
<evidence type="ECO:0000313" key="2">
    <source>
        <dbReference type="EMBL" id="GMS82434.1"/>
    </source>
</evidence>
<sequence>MACIRAVTVAFLGVLTARMTIGHVFSLHATRRLSPLKLFPYYLLVMHLAAGSLEWIFGWPTQITLCISCAKSVELLIVCYLYLDHTNDVVEHRGCIFFSLTFGSLFLMFSFFTAFVGLGFLLSIEQWTDCHAPYCIWFSLGQILKKILFSEESTSSILRINRKRAAPSLRRNQRTQILCL</sequence>
<keyword evidence="1" id="KW-0472">Membrane</keyword>
<reference evidence="2" key="1">
    <citation type="submission" date="2023-10" db="EMBL/GenBank/DDBJ databases">
        <title>Genome assembly of Pristionchus species.</title>
        <authorList>
            <person name="Yoshida K."/>
            <person name="Sommer R.J."/>
        </authorList>
    </citation>
    <scope>NUCLEOTIDE SEQUENCE</scope>
    <source>
        <strain evidence="2">RS0144</strain>
    </source>
</reference>
<protein>
    <recommendedName>
        <fullName evidence="4">G protein-coupled receptor</fullName>
    </recommendedName>
</protein>
<gene>
    <name evidence="2" type="ORF">PENTCL1PPCAC_4609</name>
</gene>
<keyword evidence="1" id="KW-0812">Transmembrane</keyword>
<feature type="transmembrane region" description="Helical" evidence="1">
    <location>
        <begin position="95"/>
        <end position="122"/>
    </location>
</feature>
<evidence type="ECO:0008006" key="4">
    <source>
        <dbReference type="Google" id="ProtNLM"/>
    </source>
</evidence>